<dbReference type="EC" id="2.3.1.286" evidence="1"/>
<reference evidence="9 10" key="1">
    <citation type="submission" date="2019-08" db="EMBL/GenBank/DDBJ databases">
        <title>Whole genome of Aphis craccivora.</title>
        <authorList>
            <person name="Voronova N.V."/>
            <person name="Shulinski R.S."/>
            <person name="Bandarenka Y.V."/>
            <person name="Zhorov D.G."/>
            <person name="Warner D."/>
        </authorList>
    </citation>
    <scope>NUCLEOTIDE SEQUENCE [LARGE SCALE GENOMIC DNA]</scope>
    <source>
        <strain evidence="9">180601</strain>
        <tissue evidence="9">Whole Body</tissue>
    </source>
</reference>
<dbReference type="InterPro" id="IPR050134">
    <property type="entry name" value="NAD-dep_sirtuin_deacylases"/>
</dbReference>
<evidence type="ECO:0000256" key="2">
    <source>
        <dbReference type="ARBA" id="ARBA00022679"/>
    </source>
</evidence>
<feature type="non-terminal residue" evidence="9">
    <location>
        <position position="104"/>
    </location>
</feature>
<feature type="domain" description="Deacetylase sirtuin-type" evidence="8">
    <location>
        <begin position="27"/>
        <end position="104"/>
    </location>
</feature>
<dbReference type="PANTHER" id="PTHR11085:SF12">
    <property type="entry name" value="NAD-DEPENDENT PROTEIN DEACYLASE SIRTUIN-6"/>
    <property type="match status" value="1"/>
</dbReference>
<dbReference type="EMBL" id="VUJU01001382">
    <property type="protein sequence ID" value="KAF0765522.1"/>
    <property type="molecule type" value="Genomic_DNA"/>
</dbReference>
<gene>
    <name evidence="9" type="ORF">FWK35_00023660</name>
</gene>
<comment type="caution">
    <text evidence="7">Lacks conserved residue(s) required for the propagation of feature annotation.</text>
</comment>
<evidence type="ECO:0000256" key="1">
    <source>
        <dbReference type="ARBA" id="ARBA00012928"/>
    </source>
</evidence>
<evidence type="ECO:0000313" key="10">
    <source>
        <dbReference type="Proteomes" id="UP000478052"/>
    </source>
</evidence>
<dbReference type="OrthoDB" id="2919105at2759"/>
<dbReference type="Gene3D" id="3.40.50.1220">
    <property type="entry name" value="TPP-binding domain"/>
    <property type="match status" value="1"/>
</dbReference>
<evidence type="ECO:0000256" key="3">
    <source>
        <dbReference type="ARBA" id="ARBA00022723"/>
    </source>
</evidence>
<dbReference type="InterPro" id="IPR003000">
    <property type="entry name" value="Sirtuin"/>
</dbReference>
<evidence type="ECO:0000313" key="9">
    <source>
        <dbReference type="EMBL" id="KAF0765522.1"/>
    </source>
</evidence>
<comment type="caution">
    <text evidence="9">The sequence shown here is derived from an EMBL/GenBank/DDBJ whole genome shotgun (WGS) entry which is preliminary data.</text>
</comment>
<dbReference type="GO" id="GO:0003714">
    <property type="term" value="F:transcription corepressor activity"/>
    <property type="evidence" value="ECO:0007669"/>
    <property type="project" value="TreeGrafter"/>
</dbReference>
<evidence type="ECO:0000256" key="6">
    <source>
        <dbReference type="ARBA" id="ARBA00038170"/>
    </source>
</evidence>
<keyword evidence="3" id="KW-0479">Metal-binding</keyword>
<evidence type="ECO:0000256" key="7">
    <source>
        <dbReference type="PROSITE-ProRule" id="PRU00236"/>
    </source>
</evidence>
<dbReference type="PROSITE" id="PS50305">
    <property type="entry name" value="SIRTUIN"/>
    <property type="match status" value="1"/>
</dbReference>
<dbReference type="GO" id="GO:0046872">
    <property type="term" value="F:metal ion binding"/>
    <property type="evidence" value="ECO:0007669"/>
    <property type="project" value="UniProtKB-KW"/>
</dbReference>
<dbReference type="InterPro" id="IPR026590">
    <property type="entry name" value="Ssirtuin_cat_dom"/>
</dbReference>
<name>A0A6G0Z5G6_APHCR</name>
<comment type="similarity">
    <text evidence="6">Belongs to the sirtuin family. Class IV subfamily.</text>
</comment>
<dbReference type="GO" id="GO:0070403">
    <property type="term" value="F:NAD+ binding"/>
    <property type="evidence" value="ECO:0007669"/>
    <property type="project" value="InterPro"/>
</dbReference>
<keyword evidence="10" id="KW-1185">Reference proteome</keyword>
<dbReference type="GO" id="GO:0000122">
    <property type="term" value="P:negative regulation of transcription by RNA polymerase II"/>
    <property type="evidence" value="ECO:0007669"/>
    <property type="project" value="TreeGrafter"/>
</dbReference>
<proteinExistence type="inferred from homology"/>
<dbReference type="GO" id="GO:0005634">
    <property type="term" value="C:nucleus"/>
    <property type="evidence" value="ECO:0007669"/>
    <property type="project" value="TreeGrafter"/>
</dbReference>
<accession>A0A6G0Z5G6</accession>
<dbReference type="Pfam" id="PF02146">
    <property type="entry name" value="SIR2"/>
    <property type="match status" value="1"/>
</dbReference>
<dbReference type="SUPFAM" id="SSF52467">
    <property type="entry name" value="DHS-like NAD/FAD-binding domain"/>
    <property type="match status" value="1"/>
</dbReference>
<dbReference type="AlphaFoldDB" id="A0A6G0Z5G6"/>
<dbReference type="PANTHER" id="PTHR11085">
    <property type="entry name" value="NAD-DEPENDENT PROTEIN DEACYLASE SIRTUIN-5, MITOCHONDRIAL-RELATED"/>
    <property type="match status" value="1"/>
</dbReference>
<evidence type="ECO:0000259" key="8">
    <source>
        <dbReference type="PROSITE" id="PS50305"/>
    </source>
</evidence>
<dbReference type="Proteomes" id="UP000478052">
    <property type="component" value="Unassembled WGS sequence"/>
</dbReference>
<keyword evidence="5" id="KW-0520">NAD</keyword>
<evidence type="ECO:0000256" key="5">
    <source>
        <dbReference type="ARBA" id="ARBA00023027"/>
    </source>
</evidence>
<organism evidence="9 10">
    <name type="scientific">Aphis craccivora</name>
    <name type="common">Cowpea aphid</name>
    <dbReference type="NCBI Taxonomy" id="307492"/>
    <lineage>
        <taxon>Eukaryota</taxon>
        <taxon>Metazoa</taxon>
        <taxon>Ecdysozoa</taxon>
        <taxon>Arthropoda</taxon>
        <taxon>Hexapoda</taxon>
        <taxon>Insecta</taxon>
        <taxon>Pterygota</taxon>
        <taxon>Neoptera</taxon>
        <taxon>Paraneoptera</taxon>
        <taxon>Hemiptera</taxon>
        <taxon>Sternorrhyncha</taxon>
        <taxon>Aphidomorpha</taxon>
        <taxon>Aphidoidea</taxon>
        <taxon>Aphididae</taxon>
        <taxon>Aphidini</taxon>
        <taxon>Aphis</taxon>
        <taxon>Aphis</taxon>
    </lineage>
</organism>
<dbReference type="InterPro" id="IPR029035">
    <property type="entry name" value="DHS-like_NAD/FAD-binding_dom"/>
</dbReference>
<sequence length="104" mass="11494">MSCNYADGLSPYEYKGEVGMNEVFDTPEVLKQKISLLAQWIKDSKYTVFHTGAGISTAAGIPDFRGPKGVWTLEKEGKKPEISLDFNDAKPTVTHMAIKSLVQK</sequence>
<keyword evidence="2" id="KW-0808">Transferase</keyword>
<keyword evidence="4" id="KW-0862">Zinc</keyword>
<dbReference type="GO" id="GO:0046969">
    <property type="term" value="F:histone H3K9 deacetylase activity, NAD-dependent"/>
    <property type="evidence" value="ECO:0007669"/>
    <property type="project" value="TreeGrafter"/>
</dbReference>
<protein>
    <recommendedName>
        <fullName evidence="1">protein acetyllysine N-acetyltransferase</fullName>
        <ecNumber evidence="1">2.3.1.286</ecNumber>
    </recommendedName>
</protein>
<evidence type="ECO:0000256" key="4">
    <source>
        <dbReference type="ARBA" id="ARBA00022833"/>
    </source>
</evidence>